<feature type="transmembrane region" description="Helical" evidence="7">
    <location>
        <begin position="39"/>
        <end position="61"/>
    </location>
</feature>
<keyword evidence="9" id="KW-1185">Reference proteome</keyword>
<dbReference type="EMBL" id="NWUF01000002">
    <property type="protein sequence ID" value="PCE43863.1"/>
    <property type="molecule type" value="Genomic_DNA"/>
</dbReference>
<evidence type="ECO:0000256" key="3">
    <source>
        <dbReference type="ARBA" id="ARBA00022475"/>
    </source>
</evidence>
<comment type="similarity">
    <text evidence="2">Belongs to the Rht family.</text>
</comment>
<dbReference type="InterPro" id="IPR001123">
    <property type="entry name" value="LeuE-type"/>
</dbReference>
<evidence type="ECO:0000256" key="7">
    <source>
        <dbReference type="SAM" id="Phobius"/>
    </source>
</evidence>
<dbReference type="PANTHER" id="PTHR30086:SF14">
    <property type="entry name" value="HOMOSERINE_HOMOSERINE LACTONE EFFLUX PROTEIN"/>
    <property type="match status" value="1"/>
</dbReference>
<dbReference type="OrthoDB" id="9804822at2"/>
<evidence type="ECO:0000256" key="2">
    <source>
        <dbReference type="ARBA" id="ARBA00007928"/>
    </source>
</evidence>
<gene>
    <name evidence="8" type="ORF">COO09_02770</name>
</gene>
<keyword evidence="6 7" id="KW-0472">Membrane</keyword>
<evidence type="ECO:0000313" key="8">
    <source>
        <dbReference type="EMBL" id="PCE43863.1"/>
    </source>
</evidence>
<dbReference type="PIRSF" id="PIRSF006324">
    <property type="entry name" value="LeuE"/>
    <property type="match status" value="1"/>
</dbReference>
<dbReference type="RefSeq" id="WP_066965858.1">
    <property type="nucleotide sequence ID" value="NZ_CP023449.1"/>
</dbReference>
<evidence type="ECO:0000256" key="4">
    <source>
        <dbReference type="ARBA" id="ARBA00022692"/>
    </source>
</evidence>
<dbReference type="PANTHER" id="PTHR30086">
    <property type="entry name" value="ARGININE EXPORTER PROTEIN ARGO"/>
    <property type="match status" value="1"/>
</dbReference>
<proteinExistence type="inferred from homology"/>
<dbReference type="GO" id="GO:0042970">
    <property type="term" value="F:homoserine transmembrane transporter activity"/>
    <property type="evidence" value="ECO:0007669"/>
    <property type="project" value="TreeGrafter"/>
</dbReference>
<protein>
    <submittedName>
        <fullName evidence="8">LysE family translocator</fullName>
    </submittedName>
</protein>
<feature type="transmembrane region" description="Helical" evidence="7">
    <location>
        <begin position="6"/>
        <end position="27"/>
    </location>
</feature>
<name>A0A2A4G1I4_9SPHN</name>
<feature type="transmembrane region" description="Helical" evidence="7">
    <location>
        <begin position="148"/>
        <end position="168"/>
    </location>
</feature>
<keyword evidence="4 7" id="KW-0812">Transmembrane</keyword>
<keyword evidence="5 7" id="KW-1133">Transmembrane helix</keyword>
<reference evidence="8 9" key="1">
    <citation type="submission" date="2017-09" db="EMBL/GenBank/DDBJ databases">
        <title>The Catabolism of 3,6-Dichlorosalicylic acid is Initiated by the Cytochrome P450 Monooxygenase DsmABC in Rhizorhabdus dicambivorans Ndbn-20.</title>
        <authorList>
            <person name="Na L."/>
        </authorList>
    </citation>
    <scope>NUCLEOTIDE SEQUENCE [LARGE SCALE GENOMIC DNA]</scope>
    <source>
        <strain evidence="8 9">Ndbn-20m</strain>
    </source>
</reference>
<evidence type="ECO:0000256" key="6">
    <source>
        <dbReference type="ARBA" id="ARBA00023136"/>
    </source>
</evidence>
<feature type="transmembrane region" description="Helical" evidence="7">
    <location>
        <begin position="189"/>
        <end position="207"/>
    </location>
</feature>
<evidence type="ECO:0000256" key="1">
    <source>
        <dbReference type="ARBA" id="ARBA00004651"/>
    </source>
</evidence>
<evidence type="ECO:0000313" key="9">
    <source>
        <dbReference type="Proteomes" id="UP000218934"/>
    </source>
</evidence>
<sequence length="210" mass="23209">MTLQNWWIFVCATFLISAMPGPNMLHVMTQSMRHGFRRAAFTMAGCMIALLSLFGLSAMGMSALLSALPQLLTAIKVIGAVYLIWVGIKAWRDDSAPFDIDADGLDPRARSGTELFRQGFLISISNPKALIFAAAFFPQFVSPALPKAPQFAILLATFVVIETGWYMTYATGGRTLARYLRSAEWQRRFGRASGALFVAFGLSLLAWRDR</sequence>
<feature type="transmembrane region" description="Helical" evidence="7">
    <location>
        <begin position="67"/>
        <end position="88"/>
    </location>
</feature>
<dbReference type="Proteomes" id="UP000218934">
    <property type="component" value="Unassembled WGS sequence"/>
</dbReference>
<comment type="subcellular location">
    <subcellularLocation>
        <location evidence="1">Cell membrane</location>
        <topology evidence="1">Multi-pass membrane protein</topology>
    </subcellularLocation>
</comment>
<dbReference type="AlphaFoldDB" id="A0A2A4G1I4"/>
<dbReference type="KEGG" id="rdi:CMV14_21375"/>
<evidence type="ECO:0000256" key="5">
    <source>
        <dbReference type="ARBA" id="ARBA00022989"/>
    </source>
</evidence>
<comment type="caution">
    <text evidence="8">The sequence shown here is derived from an EMBL/GenBank/DDBJ whole genome shotgun (WGS) entry which is preliminary data.</text>
</comment>
<dbReference type="GO" id="GO:0005886">
    <property type="term" value="C:plasma membrane"/>
    <property type="evidence" value="ECO:0007669"/>
    <property type="project" value="UniProtKB-SubCell"/>
</dbReference>
<organism evidence="8 9">
    <name type="scientific">Rhizorhabdus dicambivorans</name>
    <dbReference type="NCBI Taxonomy" id="1850238"/>
    <lineage>
        <taxon>Bacteria</taxon>
        <taxon>Pseudomonadati</taxon>
        <taxon>Pseudomonadota</taxon>
        <taxon>Alphaproteobacteria</taxon>
        <taxon>Sphingomonadales</taxon>
        <taxon>Sphingomonadaceae</taxon>
        <taxon>Rhizorhabdus</taxon>
    </lineage>
</organism>
<dbReference type="Pfam" id="PF01810">
    <property type="entry name" value="LysE"/>
    <property type="match status" value="1"/>
</dbReference>
<feature type="transmembrane region" description="Helical" evidence="7">
    <location>
        <begin position="120"/>
        <end position="142"/>
    </location>
</feature>
<keyword evidence="3" id="KW-1003">Cell membrane</keyword>
<accession>A0A2A4G1I4</accession>